<proteinExistence type="predicted"/>
<reference evidence="1 2" key="2">
    <citation type="submission" date="2020-07" db="EMBL/GenBank/DDBJ databases">
        <title>Genome assembly of wild tea tree DASZ reveals pedigree and selection history of tea varieties.</title>
        <authorList>
            <person name="Zhang W."/>
        </authorList>
    </citation>
    <scope>NUCLEOTIDE SEQUENCE [LARGE SCALE GENOMIC DNA]</scope>
    <source>
        <strain evidence="2">cv. G240</strain>
        <tissue evidence="1">Leaf</tissue>
    </source>
</reference>
<dbReference type="AlphaFoldDB" id="A0A7J7G201"/>
<accession>A0A7J7G201</accession>
<sequence>MWDKSIYNLKEFPPKFHFHGAHFGFNFPFTRAAAVEASSSTFLENENDGGRIILNEAQATVQLGKLLGVEYNGMEEEVLSKIVELERKDKERIEGGIRRKEKIGKIRKLMKDKNIDFVVLRETKKVVITEKVTRAMWMRNEMAYMEVDLEGVAGGTLCIWDPVVF</sequence>
<dbReference type="Proteomes" id="UP000593564">
    <property type="component" value="Unassembled WGS sequence"/>
</dbReference>
<evidence type="ECO:0000313" key="2">
    <source>
        <dbReference type="Proteomes" id="UP000593564"/>
    </source>
</evidence>
<name>A0A7J7G201_CAMSI</name>
<evidence type="ECO:0000313" key="1">
    <source>
        <dbReference type="EMBL" id="KAF5934181.1"/>
    </source>
</evidence>
<comment type="caution">
    <text evidence="1">The sequence shown here is derived from an EMBL/GenBank/DDBJ whole genome shotgun (WGS) entry which is preliminary data.</text>
</comment>
<protein>
    <submittedName>
        <fullName evidence="1">Uncharacterized protein</fullName>
    </submittedName>
</protein>
<gene>
    <name evidence="1" type="ORF">HYC85_030352</name>
</gene>
<keyword evidence="2" id="KW-1185">Reference proteome</keyword>
<organism evidence="1 2">
    <name type="scientific">Camellia sinensis</name>
    <name type="common">Tea plant</name>
    <name type="synonym">Thea sinensis</name>
    <dbReference type="NCBI Taxonomy" id="4442"/>
    <lineage>
        <taxon>Eukaryota</taxon>
        <taxon>Viridiplantae</taxon>
        <taxon>Streptophyta</taxon>
        <taxon>Embryophyta</taxon>
        <taxon>Tracheophyta</taxon>
        <taxon>Spermatophyta</taxon>
        <taxon>Magnoliopsida</taxon>
        <taxon>eudicotyledons</taxon>
        <taxon>Gunneridae</taxon>
        <taxon>Pentapetalae</taxon>
        <taxon>asterids</taxon>
        <taxon>Ericales</taxon>
        <taxon>Theaceae</taxon>
        <taxon>Camellia</taxon>
    </lineage>
</organism>
<dbReference type="EMBL" id="JACBKZ010000014">
    <property type="protein sequence ID" value="KAF5934181.1"/>
    <property type="molecule type" value="Genomic_DNA"/>
</dbReference>
<reference evidence="2" key="1">
    <citation type="journal article" date="2020" name="Nat. Commun.">
        <title>Genome assembly of wild tea tree DASZ reveals pedigree and selection history of tea varieties.</title>
        <authorList>
            <person name="Zhang W."/>
            <person name="Zhang Y."/>
            <person name="Qiu H."/>
            <person name="Guo Y."/>
            <person name="Wan H."/>
            <person name="Zhang X."/>
            <person name="Scossa F."/>
            <person name="Alseekh S."/>
            <person name="Zhang Q."/>
            <person name="Wang P."/>
            <person name="Xu L."/>
            <person name="Schmidt M.H."/>
            <person name="Jia X."/>
            <person name="Li D."/>
            <person name="Zhu A."/>
            <person name="Guo F."/>
            <person name="Chen W."/>
            <person name="Ni D."/>
            <person name="Usadel B."/>
            <person name="Fernie A.R."/>
            <person name="Wen W."/>
        </authorList>
    </citation>
    <scope>NUCLEOTIDE SEQUENCE [LARGE SCALE GENOMIC DNA]</scope>
    <source>
        <strain evidence="2">cv. G240</strain>
    </source>
</reference>